<keyword evidence="2" id="KW-0229">DNA integration</keyword>
<proteinExistence type="inferred from homology"/>
<comment type="similarity">
    <text evidence="1">Belongs to the 'phage' integrase family.</text>
</comment>
<dbReference type="PROSITE" id="PS51898">
    <property type="entry name" value="TYR_RECOMBINASE"/>
    <property type="match status" value="1"/>
</dbReference>
<evidence type="ECO:0000313" key="6">
    <source>
        <dbReference type="EMBL" id="SOB58494.1"/>
    </source>
</evidence>
<evidence type="ECO:0000313" key="7">
    <source>
        <dbReference type="Proteomes" id="UP000219215"/>
    </source>
</evidence>
<dbReference type="Gene3D" id="1.10.443.10">
    <property type="entry name" value="Intergrase catalytic core"/>
    <property type="match status" value="1"/>
</dbReference>
<dbReference type="GO" id="GO:0006310">
    <property type="term" value="P:DNA recombination"/>
    <property type="evidence" value="ECO:0007669"/>
    <property type="project" value="UniProtKB-KW"/>
</dbReference>
<evidence type="ECO:0000256" key="3">
    <source>
        <dbReference type="ARBA" id="ARBA00023125"/>
    </source>
</evidence>
<dbReference type="InterPro" id="IPR050808">
    <property type="entry name" value="Phage_Integrase"/>
</dbReference>
<dbReference type="InterPro" id="IPR010998">
    <property type="entry name" value="Integrase_recombinase_N"/>
</dbReference>
<gene>
    <name evidence="6" type="ORF">DPRO_1596</name>
</gene>
<dbReference type="KEGG" id="pprf:DPRO_1596"/>
<dbReference type="GO" id="GO:0003677">
    <property type="term" value="F:DNA binding"/>
    <property type="evidence" value="ECO:0007669"/>
    <property type="project" value="UniProtKB-KW"/>
</dbReference>
<evidence type="ECO:0000259" key="5">
    <source>
        <dbReference type="PROSITE" id="PS51898"/>
    </source>
</evidence>
<dbReference type="Pfam" id="PF00589">
    <property type="entry name" value="Phage_integrase"/>
    <property type="match status" value="1"/>
</dbReference>
<accession>A0A2C8F788</accession>
<dbReference type="Proteomes" id="UP000219215">
    <property type="component" value="Chromosome DPRO"/>
</dbReference>
<evidence type="ECO:0000256" key="1">
    <source>
        <dbReference type="ARBA" id="ARBA00008857"/>
    </source>
</evidence>
<organism evidence="6 7">
    <name type="scientific">Pseudodesulfovibrio profundus</name>
    <dbReference type="NCBI Taxonomy" id="57320"/>
    <lineage>
        <taxon>Bacteria</taxon>
        <taxon>Pseudomonadati</taxon>
        <taxon>Thermodesulfobacteriota</taxon>
        <taxon>Desulfovibrionia</taxon>
        <taxon>Desulfovibrionales</taxon>
        <taxon>Desulfovibrionaceae</taxon>
    </lineage>
</organism>
<dbReference type="PANTHER" id="PTHR30629">
    <property type="entry name" value="PROPHAGE INTEGRASE"/>
    <property type="match status" value="1"/>
</dbReference>
<name>A0A2C8F788_9BACT</name>
<keyword evidence="7" id="KW-1185">Reference proteome</keyword>
<dbReference type="InterPro" id="IPR002104">
    <property type="entry name" value="Integrase_catalytic"/>
</dbReference>
<dbReference type="InterPro" id="IPR013762">
    <property type="entry name" value="Integrase-like_cat_sf"/>
</dbReference>
<dbReference type="OrthoDB" id="5454015at2"/>
<dbReference type="Gene3D" id="1.10.150.130">
    <property type="match status" value="1"/>
</dbReference>
<dbReference type="SUPFAM" id="SSF56349">
    <property type="entry name" value="DNA breaking-rejoining enzymes"/>
    <property type="match status" value="1"/>
</dbReference>
<dbReference type="RefSeq" id="WP_097011541.1">
    <property type="nucleotide sequence ID" value="NZ_LT907975.1"/>
</dbReference>
<sequence>MTVYSKAGKGYRYDFMVKGKRHTKAWFKTKRAAKAAEAEKRKEVKAQLAMEAQGDMALLDLLNLRLDYMLDRAYSESHYIKTKYAAQRLLDYLGNVPCSTITRLKADEFLMALVKKSTPVAGNNDLKVLRAAFSWAMKRGQHFIQNNPFAGLETFPNDKPKEKKRTPTSDELDRIIEAAKPKHRAYLWVLRETLARSIEVHRLKWKRVNFEERYVELKTFKNKNREPVLREIPMTDKLYEVLLDLYNERDPDKEWVFWRRAYNAKTKRMEEGPYKCGRYTMLQNTCKRAGVDYYSFHRFRASGASVMDNHGALLPGIQRVLGHADRRSTEIYLEKLRDVERDAMDIYERESRKDDNKVA</sequence>
<dbReference type="InterPro" id="IPR011010">
    <property type="entry name" value="DNA_brk_join_enz"/>
</dbReference>
<evidence type="ECO:0000256" key="4">
    <source>
        <dbReference type="ARBA" id="ARBA00023172"/>
    </source>
</evidence>
<dbReference type="GO" id="GO:0015074">
    <property type="term" value="P:DNA integration"/>
    <property type="evidence" value="ECO:0007669"/>
    <property type="project" value="UniProtKB-KW"/>
</dbReference>
<dbReference type="AlphaFoldDB" id="A0A2C8F788"/>
<reference evidence="7" key="1">
    <citation type="submission" date="2017-09" db="EMBL/GenBank/DDBJ databases">
        <authorList>
            <person name="Regsiter A."/>
            <person name="William W."/>
        </authorList>
    </citation>
    <scope>NUCLEOTIDE SEQUENCE [LARGE SCALE GENOMIC DNA]</scope>
    <source>
        <strain evidence="7">500-1</strain>
    </source>
</reference>
<dbReference type="EMBL" id="LT907975">
    <property type="protein sequence ID" value="SOB58494.1"/>
    <property type="molecule type" value="Genomic_DNA"/>
</dbReference>
<protein>
    <submittedName>
        <fullName evidence="6">Integrase</fullName>
    </submittedName>
</protein>
<dbReference type="PANTHER" id="PTHR30629:SF2">
    <property type="entry name" value="PROPHAGE INTEGRASE INTS-RELATED"/>
    <property type="match status" value="1"/>
</dbReference>
<evidence type="ECO:0000256" key="2">
    <source>
        <dbReference type="ARBA" id="ARBA00022908"/>
    </source>
</evidence>
<feature type="domain" description="Tyr recombinase" evidence="5">
    <location>
        <begin position="162"/>
        <end position="345"/>
    </location>
</feature>
<keyword evidence="3" id="KW-0238">DNA-binding</keyword>
<keyword evidence="4" id="KW-0233">DNA recombination</keyword>
<dbReference type="CDD" id="cd00397">
    <property type="entry name" value="DNA_BRE_C"/>
    <property type="match status" value="1"/>
</dbReference>